<dbReference type="Pfam" id="PF25087">
    <property type="entry name" value="GMPPB_C"/>
    <property type="match status" value="1"/>
</dbReference>
<dbReference type="InterPro" id="IPR011004">
    <property type="entry name" value="Trimer_LpxA-like_sf"/>
</dbReference>
<dbReference type="OrthoDB" id="1115300at2"/>
<dbReference type="Proteomes" id="UP000460416">
    <property type="component" value="Unassembled WGS sequence"/>
</dbReference>
<dbReference type="AlphaFoldDB" id="A0A7M3SWS0"/>
<feature type="binding site" evidence="2">
    <location>
        <position position="71"/>
    </location>
    <ligand>
        <name>substrate</name>
    </ligand>
</feature>
<evidence type="ECO:0000259" key="4">
    <source>
        <dbReference type="Pfam" id="PF25087"/>
    </source>
</evidence>
<dbReference type="CDD" id="cd03360">
    <property type="entry name" value="LbH_AT_putative"/>
    <property type="match status" value="1"/>
</dbReference>
<dbReference type="PANTHER" id="PTHR43300">
    <property type="entry name" value="ACETYLTRANSFERASE"/>
    <property type="match status" value="1"/>
</dbReference>
<keyword evidence="5" id="KW-0808">Transferase</keyword>
<evidence type="ECO:0000256" key="1">
    <source>
        <dbReference type="ARBA" id="ARBA00007274"/>
    </source>
</evidence>
<comment type="caution">
    <text evidence="5">The sequence shown here is derived from an EMBL/GenBank/DDBJ whole genome shotgun (WGS) entry which is preliminary data.</text>
</comment>
<evidence type="ECO:0000313" key="6">
    <source>
        <dbReference type="Proteomes" id="UP000460416"/>
    </source>
</evidence>
<accession>A0A7M3SWS0</accession>
<dbReference type="Pfam" id="PF17836">
    <property type="entry name" value="PglD_N"/>
    <property type="match status" value="1"/>
</dbReference>
<evidence type="ECO:0000256" key="2">
    <source>
        <dbReference type="PIRSR" id="PIRSR620019-2"/>
    </source>
</evidence>
<dbReference type="Gene3D" id="3.40.50.20">
    <property type="match status" value="1"/>
</dbReference>
<name>A0A7M3SWS0_9FLAO</name>
<sequence>MNQNLVIYGIGRYAEYVAYAFQEDSQFNVSAFCIEDKLHTSDKINDKPLIKFSELTQTYNPKEYSIFIAVGNNHIRHRIYQQAQKYGYEFPNYISSQCRKWNNLKVGSNSFIDEGCVLQPFVEVGNNCILFTTDIGHHSKIENHSLMSGAKTGGNVVIGKFSYIGLNASIKQNIRIGENSMIGMNCNIEKDTEINSVYTHRGTIKRNIDASVLGNRFLK</sequence>
<dbReference type="Gene3D" id="2.160.10.10">
    <property type="entry name" value="Hexapeptide repeat proteins"/>
    <property type="match status" value="1"/>
</dbReference>
<dbReference type="InterPro" id="IPR020019">
    <property type="entry name" value="AcTrfase_PglD-like"/>
</dbReference>
<dbReference type="SUPFAM" id="SSF51161">
    <property type="entry name" value="Trimeric LpxA-like enzymes"/>
    <property type="match status" value="1"/>
</dbReference>
<comment type="similarity">
    <text evidence="1">Belongs to the transferase hexapeptide repeat family.</text>
</comment>
<gene>
    <name evidence="5" type="ORF">FLP08_00550</name>
</gene>
<feature type="domain" description="PglD N-terminal" evidence="3">
    <location>
        <begin position="4"/>
        <end position="82"/>
    </location>
</feature>
<dbReference type="InterPro" id="IPR056729">
    <property type="entry name" value="GMPPB_C"/>
</dbReference>
<evidence type="ECO:0000313" key="5">
    <source>
        <dbReference type="EMBL" id="MUP41051.1"/>
    </source>
</evidence>
<dbReference type="RefSeq" id="WP_156272962.1">
    <property type="nucleotide sequence ID" value="NZ_BAABGI010000002.1"/>
</dbReference>
<dbReference type="GO" id="GO:0016740">
    <property type="term" value="F:transferase activity"/>
    <property type="evidence" value="ECO:0007669"/>
    <property type="project" value="UniProtKB-KW"/>
</dbReference>
<evidence type="ECO:0000259" key="3">
    <source>
        <dbReference type="Pfam" id="PF17836"/>
    </source>
</evidence>
<reference evidence="5 6" key="1">
    <citation type="submission" date="2019-07" db="EMBL/GenBank/DDBJ databases">
        <title>Gramella aestuarii sp. nov., isolated from a tidal flat, and emended description of Gramella echinicola.</title>
        <authorList>
            <person name="Liu L."/>
        </authorList>
    </citation>
    <scope>NUCLEOTIDE SEQUENCE [LARGE SCALE GENOMIC DNA]</scope>
    <source>
        <strain evidence="5 6">BS12</strain>
    </source>
</reference>
<protein>
    <submittedName>
        <fullName evidence="5">Acetyltransferase</fullName>
    </submittedName>
</protein>
<dbReference type="PANTHER" id="PTHR43300:SF4">
    <property type="entry name" value="ACYL-[ACYL-CARRIER-PROTEIN]--UDP-N-ACETYLGLUCOSAMINE O-ACYLTRANSFERASE"/>
    <property type="match status" value="1"/>
</dbReference>
<dbReference type="EMBL" id="VJVW01000001">
    <property type="protein sequence ID" value="MUP41051.1"/>
    <property type="molecule type" value="Genomic_DNA"/>
</dbReference>
<dbReference type="InterPro" id="IPR041561">
    <property type="entry name" value="PglD_N"/>
</dbReference>
<organism evidence="5 6">
    <name type="scientific">Christiangramia aestuarii</name>
    <dbReference type="NCBI Taxonomy" id="1028746"/>
    <lineage>
        <taxon>Bacteria</taxon>
        <taxon>Pseudomonadati</taxon>
        <taxon>Bacteroidota</taxon>
        <taxon>Flavobacteriia</taxon>
        <taxon>Flavobacteriales</taxon>
        <taxon>Flavobacteriaceae</taxon>
        <taxon>Christiangramia</taxon>
    </lineage>
</organism>
<keyword evidence="6" id="KW-1185">Reference proteome</keyword>
<feature type="domain" description="Mannose-1-phosphate guanyltransferase C-terminal" evidence="4">
    <location>
        <begin position="103"/>
        <end position="197"/>
    </location>
</feature>
<dbReference type="InterPro" id="IPR050179">
    <property type="entry name" value="Trans_hexapeptide_repeat"/>
</dbReference>
<proteinExistence type="inferred from homology"/>